<proteinExistence type="predicted"/>
<sequence>MLGLLLLGVSVSVTGCGTSDSGVSNTDGATQDDFEINPDPAKPDVVDPVAPEPGATDLIGAAVAPGTADVSKLAGTHARGGTTSTVRLAVWD</sequence>
<accession>A0A6J7EKB4</accession>
<evidence type="ECO:0000256" key="1">
    <source>
        <dbReference type="SAM" id="MobiDB-lite"/>
    </source>
</evidence>
<name>A0A6J7EKB4_9ZZZZ</name>
<organism evidence="2">
    <name type="scientific">freshwater metagenome</name>
    <dbReference type="NCBI Taxonomy" id="449393"/>
    <lineage>
        <taxon>unclassified sequences</taxon>
        <taxon>metagenomes</taxon>
        <taxon>ecological metagenomes</taxon>
    </lineage>
</organism>
<evidence type="ECO:0000313" key="2">
    <source>
        <dbReference type="EMBL" id="CAB4880063.1"/>
    </source>
</evidence>
<gene>
    <name evidence="2" type="ORF">UFOPK3402_01224</name>
</gene>
<dbReference type="AlphaFoldDB" id="A0A6J7EKB4"/>
<protein>
    <submittedName>
        <fullName evidence="2">Unannotated protein</fullName>
    </submittedName>
</protein>
<reference evidence="2" key="1">
    <citation type="submission" date="2020-05" db="EMBL/GenBank/DDBJ databases">
        <authorList>
            <person name="Chiriac C."/>
            <person name="Salcher M."/>
            <person name="Ghai R."/>
            <person name="Kavagutti S V."/>
        </authorList>
    </citation>
    <scope>NUCLEOTIDE SEQUENCE</scope>
</reference>
<feature type="region of interest" description="Disordered" evidence="1">
    <location>
        <begin position="17"/>
        <end position="40"/>
    </location>
</feature>
<dbReference type="EMBL" id="CAFBLS010000151">
    <property type="protein sequence ID" value="CAB4880063.1"/>
    <property type="molecule type" value="Genomic_DNA"/>
</dbReference>